<dbReference type="PROSITE" id="PS51332">
    <property type="entry name" value="B12_BINDING"/>
    <property type="match status" value="1"/>
</dbReference>
<name>A0ABQ4TCD9_METOR</name>
<dbReference type="EMBL" id="BPQV01000010">
    <property type="protein sequence ID" value="GJE28565.1"/>
    <property type="molecule type" value="Genomic_DNA"/>
</dbReference>
<dbReference type="Proteomes" id="UP001055156">
    <property type="component" value="Unassembled WGS sequence"/>
</dbReference>
<organism evidence="2 3">
    <name type="scientific">Methylobacterium organophilum</name>
    <dbReference type="NCBI Taxonomy" id="410"/>
    <lineage>
        <taxon>Bacteria</taxon>
        <taxon>Pseudomonadati</taxon>
        <taxon>Pseudomonadota</taxon>
        <taxon>Alphaproteobacteria</taxon>
        <taxon>Hyphomicrobiales</taxon>
        <taxon>Methylobacteriaceae</taxon>
        <taxon>Methylobacterium</taxon>
    </lineage>
</organism>
<sequence length="303" mass="33158">MGDWRHSGERMELAAALQEFGRPESPCALPCTPEILLALDPLRAFAEVPGPFPDDLARLVESEILPRLMLAHRESAPIERLRGRQRPSPDQIARFCTLLLAPSGQDVAPHVLGLLDEGVSVEGLLLDLLTPAARHLGTLWEEDECDFVQVTLGLNRLQTVARDLCSLMERDGLPEHGRRVLLAGCPQETHLFGLALVASFFRDAGWAVSRAESPQAVEIARDEWFDVIGLTLSCEVFLPTMAETIAVLRKVSRNPGVRILVGGSLFLRQPEQVARVGADATAADGRLAPKVAESLLEMRTRAC</sequence>
<reference evidence="2" key="1">
    <citation type="journal article" date="2021" name="Front. Microbiol.">
        <title>Comprehensive Comparative Genomics and Phenotyping of Methylobacterium Species.</title>
        <authorList>
            <person name="Alessa O."/>
            <person name="Ogura Y."/>
            <person name="Fujitani Y."/>
            <person name="Takami H."/>
            <person name="Hayashi T."/>
            <person name="Sahin N."/>
            <person name="Tani A."/>
        </authorList>
    </citation>
    <scope>NUCLEOTIDE SEQUENCE</scope>
    <source>
        <strain evidence="2">NBRC 15689</strain>
    </source>
</reference>
<dbReference type="InterPro" id="IPR006158">
    <property type="entry name" value="Cobalamin-bd"/>
</dbReference>
<evidence type="ECO:0000313" key="2">
    <source>
        <dbReference type="EMBL" id="GJE28565.1"/>
    </source>
</evidence>
<dbReference type="Pfam" id="PF02310">
    <property type="entry name" value="B12-binding"/>
    <property type="match status" value="1"/>
</dbReference>
<reference evidence="2" key="2">
    <citation type="submission" date="2021-08" db="EMBL/GenBank/DDBJ databases">
        <authorList>
            <person name="Tani A."/>
            <person name="Ola A."/>
            <person name="Ogura Y."/>
            <person name="Katsura K."/>
            <person name="Hayashi T."/>
        </authorList>
    </citation>
    <scope>NUCLEOTIDE SEQUENCE</scope>
    <source>
        <strain evidence="2">NBRC 15689</strain>
    </source>
</reference>
<evidence type="ECO:0000259" key="1">
    <source>
        <dbReference type="PROSITE" id="PS51332"/>
    </source>
</evidence>
<accession>A0ABQ4TCD9</accession>
<dbReference type="CDD" id="cd02065">
    <property type="entry name" value="B12-binding_like"/>
    <property type="match status" value="1"/>
</dbReference>
<protein>
    <recommendedName>
        <fullName evidence="1">B12-binding domain-containing protein</fullName>
    </recommendedName>
</protein>
<keyword evidence="3" id="KW-1185">Reference proteome</keyword>
<comment type="caution">
    <text evidence="2">The sequence shown here is derived from an EMBL/GenBank/DDBJ whole genome shotgun (WGS) entry which is preliminary data.</text>
</comment>
<dbReference type="InterPro" id="IPR036724">
    <property type="entry name" value="Cobalamin-bd_sf"/>
</dbReference>
<proteinExistence type="predicted"/>
<feature type="domain" description="B12-binding" evidence="1">
    <location>
        <begin position="177"/>
        <end position="302"/>
    </location>
</feature>
<dbReference type="SUPFAM" id="SSF52242">
    <property type="entry name" value="Cobalamin (vitamin B12)-binding domain"/>
    <property type="match status" value="1"/>
</dbReference>
<dbReference type="Gene3D" id="3.40.50.280">
    <property type="entry name" value="Cobalamin-binding domain"/>
    <property type="match status" value="1"/>
</dbReference>
<evidence type="ECO:0000313" key="3">
    <source>
        <dbReference type="Proteomes" id="UP001055156"/>
    </source>
</evidence>
<gene>
    <name evidence="2" type="ORF">LKMONMHP_3437</name>
</gene>